<dbReference type="Pfam" id="PF12352">
    <property type="entry name" value="V-SNARE_C"/>
    <property type="match status" value="1"/>
</dbReference>
<dbReference type="GO" id="GO:0000149">
    <property type="term" value="F:SNARE binding"/>
    <property type="evidence" value="ECO:0007669"/>
    <property type="project" value="TreeGrafter"/>
</dbReference>
<dbReference type="OrthoDB" id="430637at2759"/>
<evidence type="ECO:0000256" key="1">
    <source>
        <dbReference type="ARBA" id="ARBA00004211"/>
    </source>
</evidence>
<evidence type="ECO:0000256" key="6">
    <source>
        <dbReference type="ARBA" id="ARBA00022989"/>
    </source>
</evidence>
<proteinExistence type="inferred from homology"/>
<protein>
    <submittedName>
        <fullName evidence="11">Uncharacterized protein LOC34620875</fullName>
    </submittedName>
</protein>
<feature type="domain" description="Vesicle transport v-SNARE N-terminal" evidence="9">
    <location>
        <begin position="2"/>
        <end position="79"/>
    </location>
</feature>
<dbReference type="InterPro" id="IPR010989">
    <property type="entry name" value="SNARE"/>
</dbReference>
<keyword evidence="6" id="KW-1133">Transmembrane helix</keyword>
<dbReference type="InterPro" id="IPR007705">
    <property type="entry name" value="Vesicle_trsprt_v-SNARE_N"/>
</dbReference>
<comment type="subcellular location">
    <subcellularLocation>
        <location evidence="1">Membrane</location>
        <topology evidence="1">Single-pass type IV membrane protein</topology>
    </subcellularLocation>
</comment>
<dbReference type="GO" id="GO:0031201">
    <property type="term" value="C:SNARE complex"/>
    <property type="evidence" value="ECO:0007669"/>
    <property type="project" value="TreeGrafter"/>
</dbReference>
<evidence type="ECO:0000259" key="9">
    <source>
        <dbReference type="Pfam" id="PF05008"/>
    </source>
</evidence>
<keyword evidence="7" id="KW-0175">Coiled coil</keyword>
<evidence type="ECO:0000256" key="5">
    <source>
        <dbReference type="ARBA" id="ARBA00022927"/>
    </source>
</evidence>
<dbReference type="SUPFAM" id="SSF58038">
    <property type="entry name" value="SNARE fusion complex"/>
    <property type="match status" value="1"/>
</dbReference>
<dbReference type="GO" id="GO:0005484">
    <property type="term" value="F:SNAP receptor activity"/>
    <property type="evidence" value="ECO:0007669"/>
    <property type="project" value="TreeGrafter"/>
</dbReference>
<organism evidence="10 11">
    <name type="scientific">Cyclospora cayetanensis</name>
    <dbReference type="NCBI Taxonomy" id="88456"/>
    <lineage>
        <taxon>Eukaryota</taxon>
        <taxon>Sar</taxon>
        <taxon>Alveolata</taxon>
        <taxon>Apicomplexa</taxon>
        <taxon>Conoidasida</taxon>
        <taxon>Coccidia</taxon>
        <taxon>Eucoccidiorida</taxon>
        <taxon>Eimeriorina</taxon>
        <taxon>Eimeriidae</taxon>
        <taxon>Cyclospora</taxon>
    </lineage>
</organism>
<evidence type="ECO:0000256" key="7">
    <source>
        <dbReference type="ARBA" id="ARBA00023054"/>
    </source>
</evidence>
<dbReference type="GO" id="GO:0012507">
    <property type="term" value="C:ER to Golgi transport vesicle membrane"/>
    <property type="evidence" value="ECO:0007669"/>
    <property type="project" value="TreeGrafter"/>
</dbReference>
<dbReference type="Pfam" id="PF05008">
    <property type="entry name" value="V-SNARE"/>
    <property type="match status" value="1"/>
</dbReference>
<evidence type="ECO:0000256" key="4">
    <source>
        <dbReference type="ARBA" id="ARBA00022692"/>
    </source>
</evidence>
<keyword evidence="3" id="KW-0813">Transport</keyword>
<gene>
    <name evidence="11" type="primary">LOC34620875</name>
</gene>
<dbReference type="GO" id="GO:0006886">
    <property type="term" value="P:intracellular protein transport"/>
    <property type="evidence" value="ECO:0007669"/>
    <property type="project" value="InterPro"/>
</dbReference>
<evidence type="ECO:0000313" key="10">
    <source>
        <dbReference type="Proteomes" id="UP000515125"/>
    </source>
</evidence>
<dbReference type="RefSeq" id="XP_026189613.1">
    <property type="nucleotide sequence ID" value="XM_026333828.1"/>
</dbReference>
<dbReference type="GO" id="GO:0006906">
    <property type="term" value="P:vesicle fusion"/>
    <property type="evidence" value="ECO:0007669"/>
    <property type="project" value="TreeGrafter"/>
</dbReference>
<dbReference type="GO" id="GO:0031902">
    <property type="term" value="C:late endosome membrane"/>
    <property type="evidence" value="ECO:0007669"/>
    <property type="project" value="TreeGrafter"/>
</dbReference>
<evidence type="ECO:0000256" key="3">
    <source>
        <dbReference type="ARBA" id="ARBA00022448"/>
    </source>
</evidence>
<dbReference type="Gene3D" id="1.20.58.400">
    <property type="entry name" value="t-snare proteins"/>
    <property type="match status" value="1"/>
</dbReference>
<accession>A0A6P6RPF9</accession>
<evidence type="ECO:0000256" key="8">
    <source>
        <dbReference type="ARBA" id="ARBA00023136"/>
    </source>
</evidence>
<keyword evidence="5" id="KW-0653">Protein transport</keyword>
<dbReference type="Gene3D" id="1.20.5.110">
    <property type="match status" value="1"/>
</dbReference>
<dbReference type="AlphaFoldDB" id="A0A6P6RPF9"/>
<evidence type="ECO:0000256" key="2">
    <source>
        <dbReference type="ARBA" id="ARBA00006108"/>
    </source>
</evidence>
<reference evidence="11" key="1">
    <citation type="submission" date="2025-08" db="UniProtKB">
        <authorList>
            <consortium name="RefSeq"/>
        </authorList>
    </citation>
    <scope>IDENTIFICATION</scope>
</reference>
<keyword evidence="10" id="KW-1185">Reference proteome</keyword>
<keyword evidence="4" id="KW-0812">Transmembrane</keyword>
<keyword evidence="8" id="KW-0472">Membrane</keyword>
<dbReference type="Proteomes" id="UP000515125">
    <property type="component" value="Unplaced"/>
</dbReference>
<name>A0A6P6RPF9_9EIME</name>
<dbReference type="GeneID" id="34620875"/>
<sequence length="174" mass="19742">MLNDYLAEFRSLRAELERMLQKIGSGEEIPAAVDAKLREIKDCLGALEMELRSMSPAQRSGYLSQLQSCRDDFASLQRRCLMSTSRGREASELADSRRCEQTIKKLHNASVQLDSTRKLAEETEEVGANILCNLYMQRESIQRANRHAEETNASLRESKSLITKMGKWWSGLIG</sequence>
<dbReference type="GO" id="GO:0005789">
    <property type="term" value="C:endoplasmic reticulum membrane"/>
    <property type="evidence" value="ECO:0007669"/>
    <property type="project" value="TreeGrafter"/>
</dbReference>
<dbReference type="CDD" id="cd15862">
    <property type="entry name" value="SNARE_Vti1"/>
    <property type="match status" value="1"/>
</dbReference>
<dbReference type="SUPFAM" id="SSF47661">
    <property type="entry name" value="t-snare proteins"/>
    <property type="match status" value="1"/>
</dbReference>
<comment type="similarity">
    <text evidence="2">Belongs to the VTI1 family.</text>
</comment>
<dbReference type="InterPro" id="IPR038407">
    <property type="entry name" value="v-SNARE_N_sf"/>
</dbReference>
<dbReference type="GO" id="GO:0005794">
    <property type="term" value="C:Golgi apparatus"/>
    <property type="evidence" value="ECO:0007669"/>
    <property type="project" value="TreeGrafter"/>
</dbReference>
<dbReference type="PANTHER" id="PTHR21230">
    <property type="entry name" value="VESICLE TRANSPORT V-SNARE PROTEIN VTI1-RELATED"/>
    <property type="match status" value="1"/>
</dbReference>
<evidence type="ECO:0000313" key="11">
    <source>
        <dbReference type="RefSeq" id="XP_026189613.1"/>
    </source>
</evidence>